<dbReference type="EMBL" id="MU155957">
    <property type="protein sequence ID" value="KAF9470517.1"/>
    <property type="molecule type" value="Genomic_DNA"/>
</dbReference>
<evidence type="ECO:0000256" key="1">
    <source>
        <dbReference type="SAM" id="MobiDB-lite"/>
    </source>
</evidence>
<dbReference type="Proteomes" id="UP000807469">
    <property type="component" value="Unassembled WGS sequence"/>
</dbReference>
<name>A0A9P5YK09_9AGAR</name>
<proteinExistence type="predicted"/>
<dbReference type="AlphaFoldDB" id="A0A9P5YK09"/>
<sequence length="111" mass="12894">MSVRSCAYAHVCGRTRFADALLSLTRVHWPPQHAPYQQRTLPHNLTSPRSERPPNHAYEPVIPQPRTTYEYCWFVEHHSPLRRPTSLSTLPMYAPHGLHMSFSLHAYTYPS</sequence>
<evidence type="ECO:0000313" key="2">
    <source>
        <dbReference type="EMBL" id="KAF9470517.1"/>
    </source>
</evidence>
<accession>A0A9P5YK09</accession>
<reference evidence="2" key="1">
    <citation type="submission" date="2020-11" db="EMBL/GenBank/DDBJ databases">
        <authorList>
            <consortium name="DOE Joint Genome Institute"/>
            <person name="Ahrendt S."/>
            <person name="Riley R."/>
            <person name="Andreopoulos W."/>
            <person name="Labutti K."/>
            <person name="Pangilinan J."/>
            <person name="Ruiz-Duenas F.J."/>
            <person name="Barrasa J.M."/>
            <person name="Sanchez-Garcia M."/>
            <person name="Camarero S."/>
            <person name="Miyauchi S."/>
            <person name="Serrano A."/>
            <person name="Linde D."/>
            <person name="Babiker R."/>
            <person name="Drula E."/>
            <person name="Ayuso-Fernandez I."/>
            <person name="Pacheco R."/>
            <person name="Padilla G."/>
            <person name="Ferreira P."/>
            <person name="Barriuso J."/>
            <person name="Kellner H."/>
            <person name="Castanera R."/>
            <person name="Alfaro M."/>
            <person name="Ramirez L."/>
            <person name="Pisabarro A.G."/>
            <person name="Kuo A."/>
            <person name="Tritt A."/>
            <person name="Lipzen A."/>
            <person name="He G."/>
            <person name="Yan M."/>
            <person name="Ng V."/>
            <person name="Cullen D."/>
            <person name="Martin F."/>
            <person name="Rosso M.-N."/>
            <person name="Henrissat B."/>
            <person name="Hibbett D."/>
            <person name="Martinez A.T."/>
            <person name="Grigoriev I.V."/>
        </authorList>
    </citation>
    <scope>NUCLEOTIDE SEQUENCE</scope>
    <source>
        <strain evidence="2">CIRM-BRFM 674</strain>
    </source>
</reference>
<keyword evidence="3" id="KW-1185">Reference proteome</keyword>
<feature type="compositionally biased region" description="Polar residues" evidence="1">
    <location>
        <begin position="35"/>
        <end position="48"/>
    </location>
</feature>
<comment type="caution">
    <text evidence="2">The sequence shown here is derived from an EMBL/GenBank/DDBJ whole genome shotgun (WGS) entry which is preliminary data.</text>
</comment>
<gene>
    <name evidence="2" type="ORF">BDN70DRAFT_689588</name>
</gene>
<protein>
    <submittedName>
        <fullName evidence="2">Uncharacterized protein</fullName>
    </submittedName>
</protein>
<evidence type="ECO:0000313" key="3">
    <source>
        <dbReference type="Proteomes" id="UP000807469"/>
    </source>
</evidence>
<organism evidence="2 3">
    <name type="scientific">Pholiota conissans</name>
    <dbReference type="NCBI Taxonomy" id="109636"/>
    <lineage>
        <taxon>Eukaryota</taxon>
        <taxon>Fungi</taxon>
        <taxon>Dikarya</taxon>
        <taxon>Basidiomycota</taxon>
        <taxon>Agaricomycotina</taxon>
        <taxon>Agaricomycetes</taxon>
        <taxon>Agaricomycetidae</taxon>
        <taxon>Agaricales</taxon>
        <taxon>Agaricineae</taxon>
        <taxon>Strophariaceae</taxon>
        <taxon>Pholiota</taxon>
    </lineage>
</organism>
<feature type="region of interest" description="Disordered" evidence="1">
    <location>
        <begin position="34"/>
        <end position="62"/>
    </location>
</feature>